<proteinExistence type="predicted"/>
<evidence type="ECO:0000313" key="2">
    <source>
        <dbReference type="Proteomes" id="UP000094385"/>
    </source>
</evidence>
<dbReference type="STRING" id="675824.A0A1E3Q001"/>
<dbReference type="AlphaFoldDB" id="A0A1E3Q001"/>
<organism evidence="1 2">
    <name type="scientific">Lipomyces starkeyi NRRL Y-11557</name>
    <dbReference type="NCBI Taxonomy" id="675824"/>
    <lineage>
        <taxon>Eukaryota</taxon>
        <taxon>Fungi</taxon>
        <taxon>Dikarya</taxon>
        <taxon>Ascomycota</taxon>
        <taxon>Saccharomycotina</taxon>
        <taxon>Lipomycetes</taxon>
        <taxon>Lipomycetales</taxon>
        <taxon>Lipomycetaceae</taxon>
        <taxon>Lipomyces</taxon>
    </lineage>
</organism>
<accession>A0A1E3Q001</accession>
<dbReference type="Proteomes" id="UP000094385">
    <property type="component" value="Unassembled WGS sequence"/>
</dbReference>
<protein>
    <submittedName>
        <fullName evidence="1">Uncharacterized protein</fullName>
    </submittedName>
</protein>
<dbReference type="OrthoDB" id="10262413at2759"/>
<evidence type="ECO:0000313" key="1">
    <source>
        <dbReference type="EMBL" id="ODQ70888.1"/>
    </source>
</evidence>
<sequence>MIEVCVAQMFTWMLQRGDLLVAREGIAGDVVNCTGSDNCHLTGIGQSDWNSQLKVPVCSVSREEAEARWGQFLMAFVEFGNRLSNLKAVQQLGWQPRETDIISILRDLTVQRGNLSRSHKSFLDCPNLCCRT</sequence>
<reference evidence="1 2" key="1">
    <citation type="journal article" date="2016" name="Proc. Natl. Acad. Sci. U.S.A.">
        <title>Comparative genomics of biotechnologically important yeasts.</title>
        <authorList>
            <person name="Riley R."/>
            <person name="Haridas S."/>
            <person name="Wolfe K.H."/>
            <person name="Lopes M.R."/>
            <person name="Hittinger C.T."/>
            <person name="Goeker M."/>
            <person name="Salamov A.A."/>
            <person name="Wisecaver J.H."/>
            <person name="Long T.M."/>
            <person name="Calvey C.H."/>
            <person name="Aerts A.L."/>
            <person name="Barry K.W."/>
            <person name="Choi C."/>
            <person name="Clum A."/>
            <person name="Coughlan A.Y."/>
            <person name="Deshpande S."/>
            <person name="Douglass A.P."/>
            <person name="Hanson S.J."/>
            <person name="Klenk H.-P."/>
            <person name="LaButti K.M."/>
            <person name="Lapidus A."/>
            <person name="Lindquist E.A."/>
            <person name="Lipzen A.M."/>
            <person name="Meier-Kolthoff J.P."/>
            <person name="Ohm R.A."/>
            <person name="Otillar R.P."/>
            <person name="Pangilinan J.L."/>
            <person name="Peng Y."/>
            <person name="Rokas A."/>
            <person name="Rosa C.A."/>
            <person name="Scheuner C."/>
            <person name="Sibirny A.A."/>
            <person name="Slot J.C."/>
            <person name="Stielow J.B."/>
            <person name="Sun H."/>
            <person name="Kurtzman C.P."/>
            <person name="Blackwell M."/>
            <person name="Grigoriev I.V."/>
            <person name="Jeffries T.W."/>
        </authorList>
    </citation>
    <scope>NUCLEOTIDE SEQUENCE [LARGE SCALE GENOMIC DNA]</scope>
    <source>
        <strain evidence="1 2">NRRL Y-11557</strain>
    </source>
</reference>
<name>A0A1E3Q001_LIPST</name>
<keyword evidence="2" id="KW-1185">Reference proteome</keyword>
<gene>
    <name evidence="1" type="ORF">LIPSTDRAFT_161534</name>
</gene>
<dbReference type="EMBL" id="KV454299">
    <property type="protein sequence ID" value="ODQ70888.1"/>
    <property type="molecule type" value="Genomic_DNA"/>
</dbReference>